<keyword evidence="3" id="KW-1185">Reference proteome</keyword>
<evidence type="ECO:0000313" key="2">
    <source>
        <dbReference type="EMBL" id="ELR25425.1"/>
    </source>
</evidence>
<dbReference type="GeneID" id="14926480"/>
<dbReference type="EMBL" id="KB007805">
    <property type="protein sequence ID" value="ELR25425.1"/>
    <property type="molecule type" value="Genomic_DNA"/>
</dbReference>
<dbReference type="VEuPathDB" id="AmoebaDB:ACA1_294480"/>
<feature type="region of interest" description="Disordered" evidence="1">
    <location>
        <begin position="31"/>
        <end position="61"/>
    </location>
</feature>
<reference evidence="2 3" key="1">
    <citation type="journal article" date="2013" name="Genome Biol.">
        <title>Genome of Acanthamoeba castellanii highlights extensive lateral gene transfer and early evolution of tyrosine kinase signaling.</title>
        <authorList>
            <person name="Clarke M."/>
            <person name="Lohan A.J."/>
            <person name="Liu B."/>
            <person name="Lagkouvardos I."/>
            <person name="Roy S."/>
            <person name="Zafar N."/>
            <person name="Bertelli C."/>
            <person name="Schilde C."/>
            <person name="Kianianmomeni A."/>
            <person name="Burglin T.R."/>
            <person name="Frech C."/>
            <person name="Turcotte B."/>
            <person name="Kopec K.O."/>
            <person name="Synnott J.M."/>
            <person name="Choo C."/>
            <person name="Paponov I."/>
            <person name="Finkler A."/>
            <person name="Soon Heng Tan C."/>
            <person name="Hutchins A.P."/>
            <person name="Weinmeier T."/>
            <person name="Rattei T."/>
            <person name="Chu J.S."/>
            <person name="Gimenez G."/>
            <person name="Irimia M."/>
            <person name="Rigden D.J."/>
            <person name="Fitzpatrick D.A."/>
            <person name="Lorenzo-Morales J."/>
            <person name="Bateman A."/>
            <person name="Chiu C.H."/>
            <person name="Tang P."/>
            <person name="Hegemann P."/>
            <person name="Fromm H."/>
            <person name="Raoult D."/>
            <person name="Greub G."/>
            <person name="Miranda-Saavedra D."/>
            <person name="Chen N."/>
            <person name="Nash P."/>
            <person name="Ginger M.L."/>
            <person name="Horn M."/>
            <person name="Schaap P."/>
            <person name="Caler L."/>
            <person name="Loftus B."/>
        </authorList>
    </citation>
    <scope>NUCLEOTIDE SEQUENCE [LARGE SCALE GENOMIC DNA]</scope>
    <source>
        <strain evidence="2 3">Neff</strain>
    </source>
</reference>
<accession>L8HJN7</accession>
<dbReference type="KEGG" id="acan:ACA1_294480"/>
<evidence type="ECO:0000313" key="3">
    <source>
        <dbReference type="Proteomes" id="UP000011083"/>
    </source>
</evidence>
<name>L8HJN7_ACACF</name>
<dbReference type="AlphaFoldDB" id="L8HJN7"/>
<protein>
    <submittedName>
        <fullName evidence="2">Uncharacterized protein</fullName>
    </submittedName>
</protein>
<gene>
    <name evidence="2" type="ORF">ACA1_294480</name>
</gene>
<proteinExistence type="predicted"/>
<feature type="region of interest" description="Disordered" evidence="1">
    <location>
        <begin position="93"/>
        <end position="116"/>
    </location>
</feature>
<sequence length="141" mass="15389">MLNFFSPRPVGCSVPSLVPPAHMGHQVCRRVGHPHRNRSSKDQEDEDERVPLGEAGDVGSGLTRRVHSGLLAKTAAHSLLGRVRDQLHRQFLHPHHHGRNGGDQIPHPGGSRNGQHHGRLHVLAARGFLVRSLLGSAVWVG</sequence>
<dbReference type="RefSeq" id="XP_004368180.1">
    <property type="nucleotide sequence ID" value="XM_004368123.1"/>
</dbReference>
<evidence type="ECO:0000256" key="1">
    <source>
        <dbReference type="SAM" id="MobiDB-lite"/>
    </source>
</evidence>
<dbReference type="Proteomes" id="UP000011083">
    <property type="component" value="Unassembled WGS sequence"/>
</dbReference>
<organism evidence="2 3">
    <name type="scientific">Acanthamoeba castellanii (strain ATCC 30010 / Neff)</name>
    <dbReference type="NCBI Taxonomy" id="1257118"/>
    <lineage>
        <taxon>Eukaryota</taxon>
        <taxon>Amoebozoa</taxon>
        <taxon>Discosea</taxon>
        <taxon>Longamoebia</taxon>
        <taxon>Centramoebida</taxon>
        <taxon>Acanthamoebidae</taxon>
        <taxon>Acanthamoeba</taxon>
    </lineage>
</organism>